<dbReference type="EMBL" id="JXQW01000007">
    <property type="protein sequence ID" value="KIQ04899.1"/>
    <property type="molecule type" value="Genomic_DNA"/>
</dbReference>
<keyword evidence="4" id="KW-0808">Transferase</keyword>
<name>A0A0D0L216_9PSED</name>
<dbReference type="GO" id="GO:0052621">
    <property type="term" value="F:diguanylate cyclase activity"/>
    <property type="evidence" value="ECO:0007669"/>
    <property type="project" value="UniProtKB-EC"/>
</dbReference>
<dbReference type="InterPro" id="IPR050469">
    <property type="entry name" value="Diguanylate_Cyclase"/>
</dbReference>
<dbReference type="PANTHER" id="PTHR45138">
    <property type="entry name" value="REGULATORY COMPONENTS OF SENSORY TRANSDUCTION SYSTEM"/>
    <property type="match status" value="1"/>
</dbReference>
<comment type="catalytic activity">
    <reaction evidence="5">
        <text>2 GTP = 3',3'-c-di-GMP + 2 diphosphate</text>
        <dbReference type="Rhea" id="RHEA:24898"/>
        <dbReference type="ChEBI" id="CHEBI:33019"/>
        <dbReference type="ChEBI" id="CHEBI:37565"/>
        <dbReference type="ChEBI" id="CHEBI:58805"/>
        <dbReference type="EC" id="2.7.7.65"/>
    </reaction>
</comment>
<reference evidence="7 8" key="1">
    <citation type="submission" date="2014-12" db="EMBL/GenBank/DDBJ databases">
        <title>16Stimator: statistical estimation of ribosomal gene copy numbers from draft genome assemblies.</title>
        <authorList>
            <person name="Perisin M.A."/>
            <person name="Vetter M."/>
            <person name="Gilbert J.A."/>
            <person name="Bergelson J."/>
        </authorList>
    </citation>
    <scope>NUCLEOTIDE SEQUENCE [LARGE SCALE GENOMIC DNA]</scope>
    <source>
        <strain evidence="7 8">MEJ086</strain>
    </source>
</reference>
<dbReference type="GO" id="GO:0005886">
    <property type="term" value="C:plasma membrane"/>
    <property type="evidence" value="ECO:0007669"/>
    <property type="project" value="UniProtKB-SubCell"/>
</dbReference>
<dbReference type="AlphaFoldDB" id="A0A0D0L216"/>
<dbReference type="SMART" id="SM00091">
    <property type="entry name" value="PAS"/>
    <property type="match status" value="1"/>
</dbReference>
<dbReference type="SUPFAM" id="SSF55073">
    <property type="entry name" value="Nucleotide cyclase"/>
    <property type="match status" value="1"/>
</dbReference>
<dbReference type="InterPro" id="IPR000160">
    <property type="entry name" value="GGDEF_dom"/>
</dbReference>
<evidence type="ECO:0000259" key="6">
    <source>
        <dbReference type="PROSITE" id="PS50887"/>
    </source>
</evidence>
<dbReference type="CDD" id="cd01949">
    <property type="entry name" value="GGDEF"/>
    <property type="match status" value="1"/>
</dbReference>
<dbReference type="InterPro" id="IPR035965">
    <property type="entry name" value="PAS-like_dom_sf"/>
</dbReference>
<feature type="domain" description="GGDEF" evidence="6">
    <location>
        <begin position="185"/>
        <end position="318"/>
    </location>
</feature>
<evidence type="ECO:0000256" key="4">
    <source>
        <dbReference type="ARBA" id="ARBA00022777"/>
    </source>
</evidence>
<accession>A0A0D0L216</accession>
<gene>
    <name evidence="7" type="ORF">RU08_04520</name>
</gene>
<dbReference type="OrthoDB" id="9812260at2"/>
<dbReference type="FunFam" id="3.30.70.270:FF:000001">
    <property type="entry name" value="Diguanylate cyclase domain protein"/>
    <property type="match status" value="1"/>
</dbReference>
<dbReference type="PANTHER" id="PTHR45138:SF9">
    <property type="entry name" value="DIGUANYLATE CYCLASE DGCM-RELATED"/>
    <property type="match status" value="1"/>
</dbReference>
<comment type="subcellular location">
    <subcellularLocation>
        <location evidence="2">Cell inner membrane</location>
    </subcellularLocation>
</comment>
<protein>
    <recommendedName>
        <fullName evidence="3">diguanylate cyclase</fullName>
        <ecNumber evidence="3">2.7.7.65</ecNumber>
    </recommendedName>
</protein>
<dbReference type="GO" id="GO:0016301">
    <property type="term" value="F:kinase activity"/>
    <property type="evidence" value="ECO:0007669"/>
    <property type="project" value="UniProtKB-KW"/>
</dbReference>
<dbReference type="Pfam" id="PF08448">
    <property type="entry name" value="PAS_4"/>
    <property type="match status" value="1"/>
</dbReference>
<dbReference type="InterPro" id="IPR029787">
    <property type="entry name" value="Nucleotide_cyclase"/>
</dbReference>
<dbReference type="SMART" id="SM00267">
    <property type="entry name" value="GGDEF"/>
    <property type="match status" value="1"/>
</dbReference>
<dbReference type="GO" id="GO:0043709">
    <property type="term" value="P:cell adhesion involved in single-species biofilm formation"/>
    <property type="evidence" value="ECO:0007669"/>
    <property type="project" value="TreeGrafter"/>
</dbReference>
<dbReference type="GO" id="GO:1902201">
    <property type="term" value="P:negative regulation of bacterial-type flagellum-dependent cell motility"/>
    <property type="evidence" value="ECO:0007669"/>
    <property type="project" value="TreeGrafter"/>
</dbReference>
<dbReference type="Gene3D" id="3.30.450.20">
    <property type="entry name" value="PAS domain"/>
    <property type="match status" value="1"/>
</dbReference>
<keyword evidence="4" id="KW-0418">Kinase</keyword>
<evidence type="ECO:0000256" key="1">
    <source>
        <dbReference type="ARBA" id="ARBA00001946"/>
    </source>
</evidence>
<comment type="caution">
    <text evidence="7">The sequence shown here is derived from an EMBL/GenBank/DDBJ whole genome shotgun (WGS) entry which is preliminary data.</text>
</comment>
<organism evidence="7 8">
    <name type="scientific">Pseudomonas fulva</name>
    <dbReference type="NCBI Taxonomy" id="47880"/>
    <lineage>
        <taxon>Bacteria</taxon>
        <taxon>Pseudomonadati</taxon>
        <taxon>Pseudomonadota</taxon>
        <taxon>Gammaproteobacteria</taxon>
        <taxon>Pseudomonadales</taxon>
        <taxon>Pseudomonadaceae</taxon>
        <taxon>Pseudomonas</taxon>
    </lineage>
</organism>
<comment type="cofactor">
    <cofactor evidence="1">
        <name>Mg(2+)</name>
        <dbReference type="ChEBI" id="CHEBI:18420"/>
    </cofactor>
</comment>
<dbReference type="Pfam" id="PF00990">
    <property type="entry name" value="GGDEF"/>
    <property type="match status" value="1"/>
</dbReference>
<dbReference type="CDD" id="cd00130">
    <property type="entry name" value="PAS"/>
    <property type="match status" value="1"/>
</dbReference>
<dbReference type="NCBIfam" id="TIGR00254">
    <property type="entry name" value="GGDEF"/>
    <property type="match status" value="1"/>
</dbReference>
<proteinExistence type="predicted"/>
<evidence type="ECO:0000256" key="3">
    <source>
        <dbReference type="ARBA" id="ARBA00012528"/>
    </source>
</evidence>
<dbReference type="EC" id="2.7.7.65" evidence="3"/>
<dbReference type="PROSITE" id="PS50887">
    <property type="entry name" value="GGDEF"/>
    <property type="match status" value="1"/>
</dbReference>
<dbReference type="InterPro" id="IPR043128">
    <property type="entry name" value="Rev_trsase/Diguanyl_cyclase"/>
</dbReference>
<evidence type="ECO:0000313" key="8">
    <source>
        <dbReference type="Proteomes" id="UP000032068"/>
    </source>
</evidence>
<dbReference type="Gene3D" id="3.30.70.270">
    <property type="match status" value="1"/>
</dbReference>
<evidence type="ECO:0000313" key="7">
    <source>
        <dbReference type="EMBL" id="KIQ04899.1"/>
    </source>
</evidence>
<dbReference type="RefSeq" id="WP_042552613.1">
    <property type="nucleotide sequence ID" value="NZ_JXQW01000007.1"/>
</dbReference>
<dbReference type="Proteomes" id="UP000032068">
    <property type="component" value="Unassembled WGS sequence"/>
</dbReference>
<evidence type="ECO:0000256" key="2">
    <source>
        <dbReference type="ARBA" id="ARBA00004533"/>
    </source>
</evidence>
<dbReference type="InterPro" id="IPR013656">
    <property type="entry name" value="PAS_4"/>
</dbReference>
<sequence length="318" mass="36351">MVANMDFNEFHWLLAIVQSIDVGVVVLDRDYRVEVWNSFMENHSGRTAQDAAERSFFELFPEVEEGWFRRKVDSVATLGTPAFTIWEQRPYLVRFKNYQPITGLEDFMYQNTTVLPLQATNSKIEHLCLIIYDVTSVAVNKRQLQSMSDQFKHLSRTDRLTGLNNRGHWEEELKREHARHRRYGSSASLVIFDIDHFKKVNDTYGHQAGDAVIQGLAKVVSEQIRDTDIAGRYGGEEFVVLLPDVDCAGGRVFAERLRGVVEHLQISHEGQVIPFTISLGVADLSEPSHDHLQLLQWADQALYTSKRNGRNQVTVFGA</sequence>
<dbReference type="SUPFAM" id="SSF55785">
    <property type="entry name" value="PYP-like sensor domain (PAS domain)"/>
    <property type="match status" value="1"/>
</dbReference>
<evidence type="ECO:0000256" key="5">
    <source>
        <dbReference type="ARBA" id="ARBA00034247"/>
    </source>
</evidence>
<dbReference type="InterPro" id="IPR000014">
    <property type="entry name" value="PAS"/>
</dbReference>